<evidence type="ECO:0000313" key="11">
    <source>
        <dbReference type="EMBL" id="TXJ60949.1"/>
    </source>
</evidence>
<keyword evidence="2 8" id="KW-0479">Metal-binding</keyword>
<keyword evidence="5 8" id="KW-0411">Iron-sulfur</keyword>
<keyword evidence="1 8" id="KW-0004">4Fe-4S</keyword>
<dbReference type="InterPro" id="IPR058578">
    <property type="entry name" value="IspG_TIM"/>
</dbReference>
<gene>
    <name evidence="8" type="primary">ispG</name>
    <name evidence="11" type="ORF">ETF27_07595</name>
</gene>
<protein>
    <recommendedName>
        <fullName evidence="8">4-hydroxy-3-methylbut-2-en-1-yl diphosphate synthase (flavodoxin)</fullName>
        <ecNumber evidence="8">1.17.7.3</ecNumber>
    </recommendedName>
    <alternativeName>
        <fullName evidence="8">1-hydroxy-2-methyl-2-(E)-butenyl 4-diphosphate synthase</fullName>
    </alternativeName>
</protein>
<dbReference type="UniPathway" id="UPA00056">
    <property type="reaction ID" value="UER00096"/>
</dbReference>
<dbReference type="FunFam" id="3.20.20.20:FF:000005">
    <property type="entry name" value="4-hydroxy-3-methylbut-2-en-1-yl diphosphate synthase (flavodoxin)"/>
    <property type="match status" value="1"/>
</dbReference>
<dbReference type="Gene3D" id="3.30.413.10">
    <property type="entry name" value="Sulfite Reductase Hemoprotein, domain 1"/>
    <property type="match status" value="1"/>
</dbReference>
<evidence type="ECO:0000256" key="6">
    <source>
        <dbReference type="ARBA" id="ARBA00023229"/>
    </source>
</evidence>
<evidence type="ECO:0000256" key="4">
    <source>
        <dbReference type="ARBA" id="ARBA00023004"/>
    </source>
</evidence>
<keyword evidence="4 8" id="KW-0408">Iron</keyword>
<feature type="binding site" evidence="8">
    <location>
        <position position="585"/>
    </location>
    <ligand>
        <name>[4Fe-4S] cluster</name>
        <dbReference type="ChEBI" id="CHEBI:49883"/>
    </ligand>
</feature>
<dbReference type="PANTHER" id="PTHR30454">
    <property type="entry name" value="4-HYDROXY-3-METHYLBUT-2-EN-1-YL DIPHOSPHATE SYNTHASE"/>
    <property type="match status" value="1"/>
</dbReference>
<keyword evidence="3 8" id="KW-0560">Oxidoreductase</keyword>
<accession>A0A5C8GGN2</accession>
<dbReference type="InterPro" id="IPR058579">
    <property type="entry name" value="IspG_C"/>
</dbReference>
<organism evidence="11 12">
    <name type="scientific">Prevotella brunnea</name>
    <dbReference type="NCBI Taxonomy" id="2508867"/>
    <lineage>
        <taxon>Bacteria</taxon>
        <taxon>Pseudomonadati</taxon>
        <taxon>Bacteroidota</taxon>
        <taxon>Bacteroidia</taxon>
        <taxon>Bacteroidales</taxon>
        <taxon>Prevotellaceae</taxon>
        <taxon>Prevotella</taxon>
    </lineage>
</organism>
<dbReference type="GO" id="GO:0005506">
    <property type="term" value="F:iron ion binding"/>
    <property type="evidence" value="ECO:0007669"/>
    <property type="project" value="InterPro"/>
</dbReference>
<dbReference type="NCBIfam" id="TIGR00612">
    <property type="entry name" value="ispG_gcpE"/>
    <property type="match status" value="1"/>
</dbReference>
<keyword evidence="12" id="KW-1185">Reference proteome</keyword>
<dbReference type="Pfam" id="PF26540">
    <property type="entry name" value="GcpE_C"/>
    <property type="match status" value="1"/>
</dbReference>
<dbReference type="GO" id="GO:0019288">
    <property type="term" value="P:isopentenyl diphosphate biosynthetic process, methylerythritol 4-phosphate pathway"/>
    <property type="evidence" value="ECO:0007669"/>
    <property type="project" value="UniProtKB-UniRule"/>
</dbReference>
<evidence type="ECO:0000256" key="7">
    <source>
        <dbReference type="ARBA" id="ARBA00051119"/>
    </source>
</evidence>
<dbReference type="NCBIfam" id="NF002534">
    <property type="entry name" value="PRK02048.1"/>
    <property type="match status" value="1"/>
</dbReference>
<dbReference type="InterPro" id="IPR017178">
    <property type="entry name" value="IspG_atypical"/>
</dbReference>
<dbReference type="PANTHER" id="PTHR30454:SF0">
    <property type="entry name" value="4-HYDROXY-3-METHYLBUT-2-EN-1-YL DIPHOSPHATE SYNTHASE (FERREDOXIN), CHLOROPLASTIC"/>
    <property type="match status" value="1"/>
</dbReference>
<dbReference type="OrthoDB" id="9803214at2"/>
<comment type="similarity">
    <text evidence="8">Belongs to the IspG family.</text>
</comment>
<proteinExistence type="inferred from homology"/>
<dbReference type="Proteomes" id="UP000321612">
    <property type="component" value="Unassembled WGS sequence"/>
</dbReference>
<comment type="caution">
    <text evidence="11">The sequence shown here is derived from an EMBL/GenBank/DDBJ whole genome shotgun (WGS) entry which is preliminary data.</text>
</comment>
<reference evidence="12" key="1">
    <citation type="submission" date="2019-05" db="EMBL/GenBank/DDBJ databases">
        <title>Prevotella brunnea sp. nov., isolated from a wound of a patient.</title>
        <authorList>
            <person name="Buhl M."/>
        </authorList>
    </citation>
    <scope>NUCLEOTIDE SEQUENCE [LARGE SCALE GENOMIC DNA]</scope>
    <source>
        <strain evidence="12">A2672</strain>
    </source>
</reference>
<dbReference type="PIRSF" id="PIRSF037336">
    <property type="entry name" value="IspG_like"/>
    <property type="match status" value="1"/>
</dbReference>
<feature type="binding site" evidence="8">
    <location>
        <position position="544"/>
    </location>
    <ligand>
        <name>[4Fe-4S] cluster</name>
        <dbReference type="ChEBI" id="CHEBI:49883"/>
    </ligand>
</feature>
<dbReference type="GO" id="GO:0016114">
    <property type="term" value="P:terpenoid biosynthetic process"/>
    <property type="evidence" value="ECO:0007669"/>
    <property type="project" value="InterPro"/>
</dbReference>
<evidence type="ECO:0000259" key="10">
    <source>
        <dbReference type="Pfam" id="PF26540"/>
    </source>
</evidence>
<evidence type="ECO:0000259" key="9">
    <source>
        <dbReference type="Pfam" id="PF04551"/>
    </source>
</evidence>
<comment type="catalytic activity">
    <reaction evidence="7">
        <text>(2E)-4-hydroxy-3-methylbut-2-enyl diphosphate + 2 oxidized [2Fe-2S]-[ferredoxin] + H2O = 2-C-methyl-D-erythritol 2,4-cyclic diphosphate + 2 reduced [2Fe-2S]-[ferredoxin] + H(+)</text>
        <dbReference type="Rhea" id="RHEA:26119"/>
        <dbReference type="Rhea" id="RHEA-COMP:10000"/>
        <dbReference type="Rhea" id="RHEA-COMP:10001"/>
        <dbReference type="ChEBI" id="CHEBI:15377"/>
        <dbReference type="ChEBI" id="CHEBI:15378"/>
        <dbReference type="ChEBI" id="CHEBI:33737"/>
        <dbReference type="ChEBI" id="CHEBI:33738"/>
        <dbReference type="ChEBI" id="CHEBI:58483"/>
        <dbReference type="ChEBI" id="CHEBI:128753"/>
        <dbReference type="EC" id="1.17.7.1"/>
    </reaction>
</comment>
<comment type="catalytic activity">
    <reaction evidence="8">
        <text>(2E)-4-hydroxy-3-methylbut-2-enyl diphosphate + oxidized [flavodoxin] + H2O + 2 H(+) = 2-C-methyl-D-erythritol 2,4-cyclic diphosphate + reduced [flavodoxin]</text>
        <dbReference type="Rhea" id="RHEA:43604"/>
        <dbReference type="Rhea" id="RHEA-COMP:10622"/>
        <dbReference type="Rhea" id="RHEA-COMP:10623"/>
        <dbReference type="ChEBI" id="CHEBI:15377"/>
        <dbReference type="ChEBI" id="CHEBI:15378"/>
        <dbReference type="ChEBI" id="CHEBI:57618"/>
        <dbReference type="ChEBI" id="CHEBI:58210"/>
        <dbReference type="ChEBI" id="CHEBI:58483"/>
        <dbReference type="ChEBI" id="CHEBI:128753"/>
        <dbReference type="EC" id="1.17.7.3"/>
    </reaction>
</comment>
<dbReference type="GO" id="GO:0141197">
    <property type="term" value="F:4-hydroxy-3-methylbut-2-enyl-diphosphate synthase activity (flavodoxin)"/>
    <property type="evidence" value="ECO:0007669"/>
    <property type="project" value="UniProtKB-EC"/>
</dbReference>
<dbReference type="HAMAP" id="MF_00159">
    <property type="entry name" value="IspG"/>
    <property type="match status" value="1"/>
</dbReference>
<comment type="cofactor">
    <cofactor evidence="8">
        <name>[4Fe-4S] cluster</name>
        <dbReference type="ChEBI" id="CHEBI:49883"/>
    </cofactor>
    <text evidence="8">Binds 1 [4Fe-4S] cluster.</text>
</comment>
<dbReference type="InterPro" id="IPR004588">
    <property type="entry name" value="IspG_bac-typ"/>
</dbReference>
<evidence type="ECO:0000256" key="1">
    <source>
        <dbReference type="ARBA" id="ARBA00022485"/>
    </source>
</evidence>
<feature type="binding site" evidence="8">
    <location>
        <position position="547"/>
    </location>
    <ligand>
        <name>[4Fe-4S] cluster</name>
        <dbReference type="ChEBI" id="CHEBI:49883"/>
    </ligand>
</feature>
<keyword evidence="6 8" id="KW-0414">Isoprene biosynthesis</keyword>
<dbReference type="GO" id="GO:0046429">
    <property type="term" value="F:4-hydroxy-3-methylbut-2-en-1-yl diphosphate synthase activity (ferredoxin)"/>
    <property type="evidence" value="ECO:0007669"/>
    <property type="project" value="UniProtKB-UniRule"/>
</dbReference>
<dbReference type="FunFam" id="3.30.413.10:FF:000006">
    <property type="entry name" value="4-hydroxy-3-methylbut-2-en-1-yl diphosphate synthase (flavodoxin)"/>
    <property type="match status" value="1"/>
</dbReference>
<sequence>MIDLFHYERRKSTVAQVGILNIGGNNPVRLQSMTTTSTDDTEASVVQAERIINAGGELVRLTTQGKREAENLKHISAQLRTDGYKTPLCADVHFNANVADVAALYAEKVRINPGNYVDPGRTFKHLEYTEEEYAGELQRIEERLTPFIKICKEHHTAVRIGVNHGSLSDRIMSRYGDTPEGIVESCMEFLRIFKQQQFDDVVISIKASNTVVMVRSVRLLIAEMDKADMHYPLHLGVTEAGEGEDGRIKSAVGIGALLADGIGDTIRVSLSEEPEKEIPVAAHLVRHIRKKQGHILVPAEVYKGFDYLHPQRRKTLSVGNIGGENVPVVIANLPTGKQMPTVVAPNLPRPDYIYVNDMLPERLSENQNYILDYNNYIELATKGELPPANVYPIFPTPAIPFIGTVKSKIKFLVLKYGTPEEEFLTCLKYHPEVVVICVSNHQNRLAEQRALVHRMMAAGATNPVVFAQMYRHSVTTEPSDGVSAKEQFQIEAAADMGALMIDGLTDGLWLMNEGNLSQADVEQTAFSILQAGRLRMVKTEYISCPGCGRTLYDLRTTIARIKEATQGMKGLKIGIMGCIVNGPGEMADADYGYVGAGPKKISLYRKKECVERNIPEEEAVERLLALIKSDREKLADKNRK</sequence>
<feature type="domain" description="IspG TIM-barrel" evidence="9">
    <location>
        <begin position="16"/>
        <end position="281"/>
    </location>
</feature>
<feature type="domain" description="IspG C-terminal" evidence="10">
    <location>
        <begin position="540"/>
        <end position="628"/>
    </location>
</feature>
<comment type="pathway">
    <text evidence="8">Isoprenoid biosynthesis; isopentenyl diphosphate biosynthesis via DXP pathway; isopentenyl diphosphate from 1-deoxy-D-xylulose 5-phosphate: step 5/6.</text>
</comment>
<dbReference type="InterPro" id="IPR011005">
    <property type="entry name" value="Dihydropteroate_synth-like_sf"/>
</dbReference>
<evidence type="ECO:0000256" key="3">
    <source>
        <dbReference type="ARBA" id="ARBA00023002"/>
    </source>
</evidence>
<dbReference type="Gene3D" id="3.20.20.20">
    <property type="entry name" value="Dihydropteroate synthase-like"/>
    <property type="match status" value="1"/>
</dbReference>
<dbReference type="RefSeq" id="WP_130830542.1">
    <property type="nucleotide sequence ID" value="NZ_SDIK01000055.1"/>
</dbReference>
<evidence type="ECO:0000313" key="12">
    <source>
        <dbReference type="Proteomes" id="UP000321612"/>
    </source>
</evidence>
<evidence type="ECO:0000256" key="5">
    <source>
        <dbReference type="ARBA" id="ARBA00023014"/>
    </source>
</evidence>
<name>A0A5C8GGN2_9BACT</name>
<dbReference type="EMBL" id="SDIK01000055">
    <property type="protein sequence ID" value="TXJ60949.1"/>
    <property type="molecule type" value="Genomic_DNA"/>
</dbReference>
<dbReference type="GO" id="GO:0051539">
    <property type="term" value="F:4 iron, 4 sulfur cluster binding"/>
    <property type="evidence" value="ECO:0007669"/>
    <property type="project" value="UniProtKB-UniRule"/>
</dbReference>
<dbReference type="EC" id="1.17.7.3" evidence="8"/>
<evidence type="ECO:0000256" key="2">
    <source>
        <dbReference type="ARBA" id="ARBA00022723"/>
    </source>
</evidence>
<dbReference type="Pfam" id="PF04551">
    <property type="entry name" value="GcpE"/>
    <property type="match status" value="1"/>
</dbReference>
<dbReference type="InterPro" id="IPR045854">
    <property type="entry name" value="NO2/SO3_Rdtase_4Fe4S_sf"/>
</dbReference>
<dbReference type="SUPFAM" id="SSF56014">
    <property type="entry name" value="Nitrite and sulphite reductase 4Fe-4S domain-like"/>
    <property type="match status" value="1"/>
</dbReference>
<dbReference type="AlphaFoldDB" id="A0A5C8GGN2"/>
<comment type="function">
    <text evidence="8">Converts 2C-methyl-D-erythritol 2,4-cyclodiphosphate (ME-2,4cPP) into 1-hydroxy-2-methyl-2-(E)-butenyl 4-diphosphate.</text>
</comment>
<evidence type="ECO:0000256" key="8">
    <source>
        <dbReference type="HAMAP-Rule" id="MF_00159"/>
    </source>
</evidence>
<feature type="binding site" evidence="8">
    <location>
        <position position="578"/>
    </location>
    <ligand>
        <name>[4Fe-4S] cluster</name>
        <dbReference type="ChEBI" id="CHEBI:49883"/>
    </ligand>
</feature>